<gene>
    <name evidence="1" type="ORF">GGQ55_003793</name>
</gene>
<dbReference type="EMBL" id="JACBZT010000001">
    <property type="protein sequence ID" value="NYJ07515.1"/>
    <property type="molecule type" value="Genomic_DNA"/>
</dbReference>
<dbReference type="Proteomes" id="UP000541969">
    <property type="component" value="Unassembled WGS sequence"/>
</dbReference>
<keyword evidence="2" id="KW-1185">Reference proteome</keyword>
<dbReference type="AlphaFoldDB" id="A0A853CHT5"/>
<sequence>MGTADVLERQAGQSRSTALAGLLRERAALHRRVAERVRAG</sequence>
<comment type="caution">
    <text evidence="1">The sequence shown here is derived from an EMBL/GenBank/DDBJ whole genome shotgun (WGS) entry which is preliminary data.</text>
</comment>
<proteinExistence type="predicted"/>
<name>A0A853CHT5_9ACTN</name>
<evidence type="ECO:0000313" key="2">
    <source>
        <dbReference type="Proteomes" id="UP000541969"/>
    </source>
</evidence>
<accession>A0A853CHT5</accession>
<organism evidence="1 2">
    <name type="scientific">Petropleomorpha daqingensis</name>
    <dbReference type="NCBI Taxonomy" id="2026353"/>
    <lineage>
        <taxon>Bacteria</taxon>
        <taxon>Bacillati</taxon>
        <taxon>Actinomycetota</taxon>
        <taxon>Actinomycetes</taxon>
        <taxon>Geodermatophilales</taxon>
        <taxon>Geodermatophilaceae</taxon>
        <taxon>Petropleomorpha</taxon>
    </lineage>
</organism>
<evidence type="ECO:0000313" key="1">
    <source>
        <dbReference type="EMBL" id="NYJ07515.1"/>
    </source>
</evidence>
<reference evidence="1 2" key="1">
    <citation type="submission" date="2020-07" db="EMBL/GenBank/DDBJ databases">
        <title>Sequencing the genomes of 1000 actinobacteria strains.</title>
        <authorList>
            <person name="Klenk H.-P."/>
        </authorList>
    </citation>
    <scope>NUCLEOTIDE SEQUENCE [LARGE SCALE GENOMIC DNA]</scope>
    <source>
        <strain evidence="1 2">DSM 104001</strain>
    </source>
</reference>
<protein>
    <submittedName>
        <fullName evidence="1">Uncharacterized protein</fullName>
    </submittedName>
</protein>